<accession>A0ABC8M6K7</accession>
<evidence type="ECO:0000313" key="1">
    <source>
        <dbReference type="EMBL" id="CAH8391948.1"/>
    </source>
</evidence>
<gene>
    <name evidence="1" type="ORF">ERUC_LOCUS44431</name>
</gene>
<protein>
    <submittedName>
        <fullName evidence="1">Uncharacterized protein</fullName>
    </submittedName>
</protein>
<dbReference type="Proteomes" id="UP001642260">
    <property type="component" value="Unassembled WGS sequence"/>
</dbReference>
<evidence type="ECO:0000313" key="2">
    <source>
        <dbReference type="Proteomes" id="UP001642260"/>
    </source>
</evidence>
<dbReference type="AlphaFoldDB" id="A0ABC8M6K7"/>
<reference evidence="1 2" key="1">
    <citation type="submission" date="2022-03" db="EMBL/GenBank/DDBJ databases">
        <authorList>
            <person name="Macdonald S."/>
            <person name="Ahmed S."/>
            <person name="Newling K."/>
        </authorList>
    </citation>
    <scope>NUCLEOTIDE SEQUENCE [LARGE SCALE GENOMIC DNA]</scope>
</reference>
<proteinExistence type="predicted"/>
<comment type="caution">
    <text evidence="1">The sequence shown here is derived from an EMBL/GenBank/DDBJ whole genome shotgun (WGS) entry which is preliminary data.</text>
</comment>
<keyword evidence="2" id="KW-1185">Reference proteome</keyword>
<dbReference type="EMBL" id="CAKOAT010972931">
    <property type="protein sequence ID" value="CAH8391948.1"/>
    <property type="molecule type" value="Genomic_DNA"/>
</dbReference>
<organism evidence="1 2">
    <name type="scientific">Eruca vesicaria subsp. sativa</name>
    <name type="common">Garden rocket</name>
    <name type="synonym">Eruca sativa</name>
    <dbReference type="NCBI Taxonomy" id="29727"/>
    <lineage>
        <taxon>Eukaryota</taxon>
        <taxon>Viridiplantae</taxon>
        <taxon>Streptophyta</taxon>
        <taxon>Embryophyta</taxon>
        <taxon>Tracheophyta</taxon>
        <taxon>Spermatophyta</taxon>
        <taxon>Magnoliopsida</taxon>
        <taxon>eudicotyledons</taxon>
        <taxon>Gunneridae</taxon>
        <taxon>Pentapetalae</taxon>
        <taxon>rosids</taxon>
        <taxon>malvids</taxon>
        <taxon>Brassicales</taxon>
        <taxon>Brassicaceae</taxon>
        <taxon>Brassiceae</taxon>
        <taxon>Eruca</taxon>
    </lineage>
</organism>
<sequence length="74" mass="8604">MRSWGVDYLKYLPRLNHPRERVEMDILIGETDNYDGVTVTLEEPMDAEVFTLRLLFSIGNKRNCLDIITQSLST</sequence>
<name>A0ABC8M6K7_ERUVS</name>